<sequence length="459" mass="51739">MLGAVAIFFVSTSHVAAAGKLNQEETDRIALQAYLYTYPMVLMDVTRKQMTNMEAGKISSRGPMMQFTHMRAFPPGDFKEVVRPNFDTLYSLAWVDVSKEPAILTVPEIKDRFYLLPTLDMWTDVFSVVGTYATGTKAGEYAYCLPEWKGELPKGVTRIDVPTSMFWILGRTQTNGPKDYDYIHKIQDGMKVVPLSYYGKEYKPPFKKDPSIDDVTPPLTQVEKMDAKAYFTYAMALMKKYPPHMTDNSMVARMKRIGLTAENFNYDALPESVKKALAKTPELGHKKMRAYLPKVGSNANGWQMITKSIGVYGNDYLQRATINLLGLGANPAEQAIYPLNITDKNGKAPVAEKKYVMHFDKENLPPVEGFWSITMYDVDGFTVPNALDRYAIGDRDDVKYNKDGSLDIYLQHESPGKDKESNWLPAPPKGKLGITMRLYGPKDSVLDGGWKPPYLEEVK</sequence>
<dbReference type="Pfam" id="PF06742">
    <property type="entry name" value="DUF1214"/>
    <property type="match status" value="1"/>
</dbReference>
<dbReference type="PANTHER" id="PTHR36509:SF2">
    <property type="entry name" value="BLL3101 PROTEIN"/>
    <property type="match status" value="1"/>
</dbReference>
<evidence type="ECO:0008006" key="5">
    <source>
        <dbReference type="Google" id="ProtNLM"/>
    </source>
</evidence>
<name>A0A151CGT4_9BACT</name>
<dbReference type="STRING" id="1630136.AS592_07190"/>
<dbReference type="InterPro" id="IPR010679">
    <property type="entry name" value="DUF1254"/>
</dbReference>
<keyword evidence="4" id="KW-1185">Reference proteome</keyword>
<feature type="domain" description="DUF1214" evidence="1">
    <location>
        <begin position="334"/>
        <end position="442"/>
    </location>
</feature>
<dbReference type="EMBL" id="LNKT01000023">
    <property type="protein sequence ID" value="KYJ86634.1"/>
    <property type="molecule type" value="Genomic_DNA"/>
</dbReference>
<dbReference type="PANTHER" id="PTHR36509">
    <property type="entry name" value="BLL3101 PROTEIN"/>
    <property type="match status" value="1"/>
</dbReference>
<dbReference type="InterPro" id="IPR037050">
    <property type="entry name" value="DUF1254_sf"/>
</dbReference>
<dbReference type="AlphaFoldDB" id="A0A151CGT4"/>
<evidence type="ECO:0000259" key="1">
    <source>
        <dbReference type="Pfam" id="PF06742"/>
    </source>
</evidence>
<protein>
    <recommendedName>
        <fullName evidence="5">DUF1254 domain-containing protein</fullName>
    </recommendedName>
</protein>
<comment type="caution">
    <text evidence="3">The sequence shown here is derived from an EMBL/GenBank/DDBJ whole genome shotgun (WGS) entry which is preliminary data.</text>
</comment>
<dbReference type="Gene3D" id="2.60.40.1610">
    <property type="entry name" value="Domain of unknown function DUF1254"/>
    <property type="match status" value="1"/>
</dbReference>
<organism evidence="3 4">
    <name type="scientific">Sulfurovum riftiae</name>
    <dbReference type="NCBI Taxonomy" id="1630136"/>
    <lineage>
        <taxon>Bacteria</taxon>
        <taxon>Pseudomonadati</taxon>
        <taxon>Campylobacterota</taxon>
        <taxon>Epsilonproteobacteria</taxon>
        <taxon>Campylobacterales</taxon>
        <taxon>Sulfurovaceae</taxon>
        <taxon>Sulfurovum</taxon>
    </lineage>
</organism>
<evidence type="ECO:0000313" key="4">
    <source>
        <dbReference type="Proteomes" id="UP000075359"/>
    </source>
</evidence>
<dbReference type="Gene3D" id="2.60.120.600">
    <property type="entry name" value="Domain of unknown function DUF1214, C-terminal domain"/>
    <property type="match status" value="1"/>
</dbReference>
<dbReference type="InterPro" id="IPR037049">
    <property type="entry name" value="DUF1214_C_sf"/>
</dbReference>
<dbReference type="SUPFAM" id="SSF160935">
    <property type="entry name" value="VPA0735-like"/>
    <property type="match status" value="1"/>
</dbReference>
<gene>
    <name evidence="3" type="ORF">AS592_07190</name>
</gene>
<dbReference type="Pfam" id="PF06863">
    <property type="entry name" value="DUF1254"/>
    <property type="match status" value="1"/>
</dbReference>
<dbReference type="Proteomes" id="UP000075359">
    <property type="component" value="Unassembled WGS sequence"/>
</dbReference>
<feature type="domain" description="DUF1254" evidence="2">
    <location>
        <begin position="66"/>
        <end position="194"/>
    </location>
</feature>
<dbReference type="InterPro" id="IPR010621">
    <property type="entry name" value="DUF1214"/>
</dbReference>
<evidence type="ECO:0000313" key="3">
    <source>
        <dbReference type="EMBL" id="KYJ86634.1"/>
    </source>
</evidence>
<dbReference type="OrthoDB" id="547269at2"/>
<evidence type="ECO:0000259" key="2">
    <source>
        <dbReference type="Pfam" id="PF06863"/>
    </source>
</evidence>
<reference evidence="3 4" key="1">
    <citation type="submission" date="2015-11" db="EMBL/GenBank/DDBJ databases">
        <title>Draft genome of Sulfurovum riftiae 1812E, a member of the Epsilonproteobacteria isolated from the tube of the deep-sea hydrothermal vent tubewom Riftia pachyptila.</title>
        <authorList>
            <person name="Vetriani C."/>
            <person name="Giovannelli D."/>
        </authorList>
    </citation>
    <scope>NUCLEOTIDE SEQUENCE [LARGE SCALE GENOMIC DNA]</scope>
    <source>
        <strain evidence="3 4">1812E</strain>
    </source>
</reference>
<proteinExistence type="predicted"/>
<accession>A0A151CGT4</accession>